<dbReference type="AlphaFoldDB" id="A0A1R2B9D6"/>
<organism evidence="1 2">
    <name type="scientific">Stentor coeruleus</name>
    <dbReference type="NCBI Taxonomy" id="5963"/>
    <lineage>
        <taxon>Eukaryota</taxon>
        <taxon>Sar</taxon>
        <taxon>Alveolata</taxon>
        <taxon>Ciliophora</taxon>
        <taxon>Postciliodesmatophora</taxon>
        <taxon>Heterotrichea</taxon>
        <taxon>Heterotrichida</taxon>
        <taxon>Stentoridae</taxon>
        <taxon>Stentor</taxon>
    </lineage>
</organism>
<dbReference type="Proteomes" id="UP000187209">
    <property type="component" value="Unassembled WGS sequence"/>
</dbReference>
<accession>A0A1R2B9D6</accession>
<protein>
    <submittedName>
        <fullName evidence="1">Uncharacterized protein</fullName>
    </submittedName>
</protein>
<evidence type="ECO:0000313" key="1">
    <source>
        <dbReference type="EMBL" id="OMJ73403.1"/>
    </source>
</evidence>
<sequence length="168" mass="19048">MYTSSETKAGTLTDISNSSFLLNEKVSFTTVSTEAVADFKSPSAKKPCFFKSPGPITCGRTVCENEFLSREKPKKRTRNELWTSENKKSKMNFGPLTKLVTELYDPDTGMTTAFRCFREKEIIKEQIISESIIKNEFDDDCQTDDTQIKACVKFMSKALEEALLNHKI</sequence>
<proteinExistence type="predicted"/>
<keyword evidence="2" id="KW-1185">Reference proteome</keyword>
<reference evidence="1 2" key="1">
    <citation type="submission" date="2016-11" db="EMBL/GenBank/DDBJ databases">
        <title>The macronuclear genome of Stentor coeruleus: a giant cell with tiny introns.</title>
        <authorList>
            <person name="Slabodnick M."/>
            <person name="Ruby J.G."/>
            <person name="Reiff S.B."/>
            <person name="Swart E.C."/>
            <person name="Gosai S."/>
            <person name="Prabakaran S."/>
            <person name="Witkowska E."/>
            <person name="Larue G.E."/>
            <person name="Fisher S."/>
            <person name="Freeman R.M."/>
            <person name="Gunawardena J."/>
            <person name="Chu W."/>
            <person name="Stover N.A."/>
            <person name="Gregory B.D."/>
            <person name="Nowacki M."/>
            <person name="Derisi J."/>
            <person name="Roy S.W."/>
            <person name="Marshall W.F."/>
            <person name="Sood P."/>
        </authorList>
    </citation>
    <scope>NUCLEOTIDE SEQUENCE [LARGE SCALE GENOMIC DNA]</scope>
    <source>
        <strain evidence="1">WM001</strain>
    </source>
</reference>
<evidence type="ECO:0000313" key="2">
    <source>
        <dbReference type="Proteomes" id="UP000187209"/>
    </source>
</evidence>
<dbReference type="OrthoDB" id="10656121at2759"/>
<gene>
    <name evidence="1" type="ORF">SteCoe_27912</name>
</gene>
<comment type="caution">
    <text evidence="1">The sequence shown here is derived from an EMBL/GenBank/DDBJ whole genome shotgun (WGS) entry which is preliminary data.</text>
</comment>
<name>A0A1R2B9D6_9CILI</name>
<dbReference type="EMBL" id="MPUH01000824">
    <property type="protein sequence ID" value="OMJ73403.1"/>
    <property type="molecule type" value="Genomic_DNA"/>
</dbReference>